<evidence type="ECO:0000256" key="9">
    <source>
        <dbReference type="ARBA" id="ARBA00022679"/>
    </source>
</evidence>
<evidence type="ECO:0000256" key="17">
    <source>
        <dbReference type="ARBA" id="ARBA00048679"/>
    </source>
</evidence>
<evidence type="ECO:0000256" key="11">
    <source>
        <dbReference type="ARBA" id="ARBA00022741"/>
    </source>
</evidence>
<feature type="compositionally biased region" description="Basic and acidic residues" evidence="19">
    <location>
        <begin position="34"/>
        <end position="46"/>
    </location>
</feature>
<feature type="region of interest" description="Disordered" evidence="19">
    <location>
        <begin position="548"/>
        <end position="627"/>
    </location>
</feature>
<dbReference type="InterPro" id="IPR000687">
    <property type="entry name" value="RIO_kinase"/>
</dbReference>
<keyword evidence="15" id="KW-0460">Magnesium</keyword>
<feature type="domain" description="RIO kinase" evidence="20">
    <location>
        <begin position="188"/>
        <end position="453"/>
    </location>
</feature>
<name>A0A8E2AZS7_9APHY</name>
<sequence>MSAHMTHEDAIEEGQFDDAPAEDLEPAQNSTNPREGHSFIDDEHLLEWSSESEEEDAFDAEEDELEAESFNVLRAEDEDWEIAERDFTKQYNRLRQHVAVRTGAAHSVTSSIDTRTTVAPLPAINRPRAVPKAASTSTRTTERAKDRTEDQLQALSKFSSRLRNVDMPYDLGVGINRKGPSATANMKDKSDRATSEQVLDPRTRIILFKMIGRGLIYEVNGCISTGKEANVYHAFTPEKNHLALKIYKTSILVFKDRDKYVTGEFRFRRGYSRHNPRKMVRLWAEKEMRNLKRMYTTGIRCPEPIEVRENVLVMSFLGDKEGWASPRLKDAEIPAAALPSLYIELLSMVRKMFLECKLVHADLSEYNILYHVDQPASTKPSAESTPANTVPSTQASADLHGHLYIIDVSQSVEHDHPHAFDFLRSDLRNLEDFFAKRGISCVGLRRAFEYVTRERLLPSDEGPEDVEAILRAWMEQPEPEELADSADGSSAGAGADAAHEDAVFMRSYIPRTLNEVYDPERDVGTLSRGEGEKLIYKDVIGIVEPKDTRHAERGENAEAQPAQTDIGNGKAKGVRFEEEEPSAPNEEDSEESSAESDEGDAEGSEGDTKFEQRKPRGHRHEDKEAKKVYSEMLVGGHTYRLAWTGTQENSEGRGTREAETQDSQGGEEKESQDHRTRTLSSELSYLRTAHRFELPPCSTIYLNAIWSNVATRLV</sequence>
<dbReference type="GO" id="GO:0004674">
    <property type="term" value="F:protein serine/threonine kinase activity"/>
    <property type="evidence" value="ECO:0007669"/>
    <property type="project" value="UniProtKB-KW"/>
</dbReference>
<comment type="subcellular location">
    <subcellularLocation>
        <location evidence="2">Cytoplasm</location>
    </subcellularLocation>
</comment>
<evidence type="ECO:0000256" key="15">
    <source>
        <dbReference type="ARBA" id="ARBA00022842"/>
    </source>
</evidence>
<keyword evidence="14" id="KW-0067">ATP-binding</keyword>
<keyword evidence="7" id="KW-0690">Ribosome biogenesis</keyword>
<feature type="compositionally biased region" description="Acidic residues" evidence="19">
    <location>
        <begin position="50"/>
        <end position="66"/>
    </location>
</feature>
<feature type="compositionally biased region" description="Basic and acidic residues" evidence="19">
    <location>
        <begin position="650"/>
        <end position="659"/>
    </location>
</feature>
<dbReference type="EMBL" id="KV722389">
    <property type="protein sequence ID" value="OCH91220.1"/>
    <property type="molecule type" value="Genomic_DNA"/>
</dbReference>
<protein>
    <recommendedName>
        <fullName evidence="5">Serine/threonine-protein kinase RIO1</fullName>
        <ecNumber evidence="4">2.7.11.1</ecNumber>
    </recommendedName>
    <alternativeName>
        <fullName evidence="18">Serine/threonine-protein kinase rio1</fullName>
    </alternativeName>
</protein>
<dbReference type="GO" id="GO:0046872">
    <property type="term" value="F:metal ion binding"/>
    <property type="evidence" value="ECO:0007669"/>
    <property type="project" value="UniProtKB-KW"/>
</dbReference>
<dbReference type="Proteomes" id="UP000250043">
    <property type="component" value="Unassembled WGS sequence"/>
</dbReference>
<keyword evidence="11" id="KW-0547">Nucleotide-binding</keyword>
<evidence type="ECO:0000256" key="8">
    <source>
        <dbReference type="ARBA" id="ARBA00022527"/>
    </source>
</evidence>
<dbReference type="GO" id="GO:0005524">
    <property type="term" value="F:ATP binding"/>
    <property type="evidence" value="ECO:0007669"/>
    <property type="project" value="UniProtKB-KW"/>
</dbReference>
<dbReference type="GO" id="GO:0042254">
    <property type="term" value="P:ribosome biogenesis"/>
    <property type="evidence" value="ECO:0007669"/>
    <property type="project" value="UniProtKB-KW"/>
</dbReference>
<dbReference type="PANTHER" id="PTHR45723">
    <property type="entry name" value="SERINE/THREONINE-PROTEIN KINASE RIO1"/>
    <property type="match status" value="1"/>
</dbReference>
<comment type="catalytic activity">
    <reaction evidence="16">
        <text>L-threonyl-[protein] + ATP = O-phospho-L-threonyl-[protein] + ADP + H(+)</text>
        <dbReference type="Rhea" id="RHEA:46608"/>
        <dbReference type="Rhea" id="RHEA-COMP:11060"/>
        <dbReference type="Rhea" id="RHEA-COMP:11605"/>
        <dbReference type="ChEBI" id="CHEBI:15378"/>
        <dbReference type="ChEBI" id="CHEBI:30013"/>
        <dbReference type="ChEBI" id="CHEBI:30616"/>
        <dbReference type="ChEBI" id="CHEBI:61977"/>
        <dbReference type="ChEBI" id="CHEBI:456216"/>
        <dbReference type="EC" id="2.7.11.1"/>
    </reaction>
</comment>
<organism evidence="21 22">
    <name type="scientific">Obba rivulosa</name>
    <dbReference type="NCBI Taxonomy" id="1052685"/>
    <lineage>
        <taxon>Eukaryota</taxon>
        <taxon>Fungi</taxon>
        <taxon>Dikarya</taxon>
        <taxon>Basidiomycota</taxon>
        <taxon>Agaricomycotina</taxon>
        <taxon>Agaricomycetes</taxon>
        <taxon>Polyporales</taxon>
        <taxon>Gelatoporiaceae</taxon>
        <taxon>Obba</taxon>
    </lineage>
</organism>
<keyword evidence="9" id="KW-0808">Transferase</keyword>
<dbReference type="CDD" id="cd05147">
    <property type="entry name" value="RIO1_euk"/>
    <property type="match status" value="1"/>
</dbReference>
<dbReference type="GO" id="GO:0005737">
    <property type="term" value="C:cytoplasm"/>
    <property type="evidence" value="ECO:0007669"/>
    <property type="project" value="UniProtKB-SubCell"/>
</dbReference>
<feature type="compositionally biased region" description="Low complexity" evidence="19">
    <location>
        <begin position="485"/>
        <end position="496"/>
    </location>
</feature>
<keyword evidence="22" id="KW-1185">Reference proteome</keyword>
<feature type="region of interest" description="Disordered" evidence="19">
    <location>
        <begin position="640"/>
        <end position="679"/>
    </location>
</feature>
<keyword evidence="10" id="KW-0479">Metal-binding</keyword>
<evidence type="ECO:0000259" key="20">
    <source>
        <dbReference type="SMART" id="SM00090"/>
    </source>
</evidence>
<evidence type="ECO:0000256" key="5">
    <source>
        <dbReference type="ARBA" id="ARBA00016038"/>
    </source>
</evidence>
<dbReference type="SUPFAM" id="SSF56112">
    <property type="entry name" value="Protein kinase-like (PK-like)"/>
    <property type="match status" value="1"/>
</dbReference>
<evidence type="ECO:0000256" key="19">
    <source>
        <dbReference type="SAM" id="MobiDB-lite"/>
    </source>
</evidence>
<feature type="region of interest" description="Disordered" evidence="19">
    <location>
        <begin position="176"/>
        <end position="195"/>
    </location>
</feature>
<evidence type="ECO:0000313" key="21">
    <source>
        <dbReference type="EMBL" id="OCH91220.1"/>
    </source>
</evidence>
<dbReference type="AlphaFoldDB" id="A0A8E2AZS7"/>
<evidence type="ECO:0000256" key="10">
    <source>
        <dbReference type="ARBA" id="ARBA00022723"/>
    </source>
</evidence>
<comment type="similarity">
    <text evidence="3">Belongs to the protein kinase superfamily. RIO-type Ser/Thr kinase family.</text>
</comment>
<feature type="region of interest" description="Disordered" evidence="19">
    <location>
        <begin position="128"/>
        <end position="150"/>
    </location>
</feature>
<evidence type="ECO:0000256" key="6">
    <source>
        <dbReference type="ARBA" id="ARBA00022490"/>
    </source>
</evidence>
<feature type="compositionally biased region" description="Basic and acidic residues" evidence="19">
    <location>
        <begin position="666"/>
        <end position="676"/>
    </location>
</feature>
<keyword evidence="13" id="KW-0378">Hydrolase</keyword>
<feature type="compositionally biased region" description="Basic and acidic residues" evidence="19">
    <location>
        <begin position="186"/>
        <end position="195"/>
    </location>
</feature>
<dbReference type="Pfam" id="PF01163">
    <property type="entry name" value="RIO1"/>
    <property type="match status" value="2"/>
</dbReference>
<evidence type="ECO:0000256" key="2">
    <source>
        <dbReference type="ARBA" id="ARBA00004496"/>
    </source>
</evidence>
<gene>
    <name evidence="21" type="ORF">OBBRIDRAFT_874242</name>
</gene>
<evidence type="ECO:0000256" key="18">
    <source>
        <dbReference type="ARBA" id="ARBA00068838"/>
    </source>
</evidence>
<keyword evidence="8" id="KW-0723">Serine/threonine-protein kinase</keyword>
<evidence type="ECO:0000256" key="14">
    <source>
        <dbReference type="ARBA" id="ARBA00022840"/>
    </source>
</evidence>
<dbReference type="InterPro" id="IPR051272">
    <property type="entry name" value="RIO-type_Ser/Thr_kinase"/>
</dbReference>
<evidence type="ECO:0000256" key="3">
    <source>
        <dbReference type="ARBA" id="ARBA00009196"/>
    </source>
</evidence>
<evidence type="ECO:0000256" key="13">
    <source>
        <dbReference type="ARBA" id="ARBA00022801"/>
    </source>
</evidence>
<comment type="catalytic activity">
    <reaction evidence="17">
        <text>L-seryl-[protein] + ATP = O-phospho-L-seryl-[protein] + ADP + H(+)</text>
        <dbReference type="Rhea" id="RHEA:17989"/>
        <dbReference type="Rhea" id="RHEA-COMP:9863"/>
        <dbReference type="Rhea" id="RHEA-COMP:11604"/>
        <dbReference type="ChEBI" id="CHEBI:15378"/>
        <dbReference type="ChEBI" id="CHEBI:29999"/>
        <dbReference type="ChEBI" id="CHEBI:30616"/>
        <dbReference type="ChEBI" id="CHEBI:83421"/>
        <dbReference type="ChEBI" id="CHEBI:456216"/>
        <dbReference type="EC" id="2.7.11.1"/>
    </reaction>
</comment>
<dbReference type="FunFam" id="3.30.200.20:FF:000148">
    <property type="entry name" value="Serine/threonine-protein kinase RIO1"/>
    <property type="match status" value="1"/>
</dbReference>
<keyword evidence="6" id="KW-0963">Cytoplasm</keyword>
<evidence type="ECO:0000256" key="12">
    <source>
        <dbReference type="ARBA" id="ARBA00022777"/>
    </source>
</evidence>
<reference evidence="21 22" key="1">
    <citation type="submission" date="2016-07" db="EMBL/GenBank/DDBJ databases">
        <title>Draft genome of the white-rot fungus Obba rivulosa 3A-2.</title>
        <authorList>
            <consortium name="DOE Joint Genome Institute"/>
            <person name="Miettinen O."/>
            <person name="Riley R."/>
            <person name="Acob R."/>
            <person name="Barry K."/>
            <person name="Cullen D."/>
            <person name="De Vries R."/>
            <person name="Hainaut M."/>
            <person name="Hatakka A."/>
            <person name="Henrissat B."/>
            <person name="Hilden K."/>
            <person name="Kuo R."/>
            <person name="Labutti K."/>
            <person name="Lipzen A."/>
            <person name="Makela M.R."/>
            <person name="Sandor L."/>
            <person name="Spatafora J.W."/>
            <person name="Grigoriev I.V."/>
            <person name="Hibbett D.S."/>
        </authorList>
    </citation>
    <scope>NUCLEOTIDE SEQUENCE [LARGE SCALE GENOMIC DNA]</scope>
    <source>
        <strain evidence="21 22">3A-2</strain>
    </source>
</reference>
<feature type="compositionally biased region" description="Acidic residues" evidence="19">
    <location>
        <begin position="577"/>
        <end position="605"/>
    </location>
</feature>
<proteinExistence type="inferred from homology"/>
<evidence type="ECO:0000256" key="7">
    <source>
        <dbReference type="ARBA" id="ARBA00022517"/>
    </source>
</evidence>
<dbReference type="Gene3D" id="3.30.200.20">
    <property type="entry name" value="Phosphorylase Kinase, domain 1"/>
    <property type="match status" value="1"/>
</dbReference>
<evidence type="ECO:0000256" key="1">
    <source>
        <dbReference type="ARBA" id="ARBA00001946"/>
    </source>
</evidence>
<feature type="compositionally biased region" description="Basic and acidic residues" evidence="19">
    <location>
        <begin position="606"/>
        <end position="627"/>
    </location>
</feature>
<dbReference type="InterPro" id="IPR011009">
    <property type="entry name" value="Kinase-like_dom_sf"/>
</dbReference>
<evidence type="ECO:0000256" key="16">
    <source>
        <dbReference type="ARBA" id="ARBA00047899"/>
    </source>
</evidence>
<evidence type="ECO:0000313" key="22">
    <source>
        <dbReference type="Proteomes" id="UP000250043"/>
    </source>
</evidence>
<feature type="compositionally biased region" description="Basic and acidic residues" evidence="19">
    <location>
        <begin position="140"/>
        <end position="150"/>
    </location>
</feature>
<dbReference type="InterPro" id="IPR018934">
    <property type="entry name" value="RIO_dom"/>
</dbReference>
<feature type="compositionally biased region" description="Acidic residues" evidence="19">
    <location>
        <begin position="10"/>
        <end position="25"/>
    </location>
</feature>
<comment type="cofactor">
    <cofactor evidence="1">
        <name>Mg(2+)</name>
        <dbReference type="ChEBI" id="CHEBI:18420"/>
    </cofactor>
</comment>
<dbReference type="PROSITE" id="PS01245">
    <property type="entry name" value="RIO1"/>
    <property type="match status" value="1"/>
</dbReference>
<dbReference type="Gene3D" id="1.10.510.10">
    <property type="entry name" value="Transferase(Phosphotransferase) domain 1"/>
    <property type="match status" value="1"/>
</dbReference>
<dbReference type="OrthoDB" id="205248at2759"/>
<dbReference type="EC" id="2.7.11.1" evidence="4"/>
<evidence type="ECO:0000256" key="4">
    <source>
        <dbReference type="ARBA" id="ARBA00012513"/>
    </source>
</evidence>
<dbReference type="GO" id="GO:0016787">
    <property type="term" value="F:hydrolase activity"/>
    <property type="evidence" value="ECO:0007669"/>
    <property type="project" value="UniProtKB-KW"/>
</dbReference>
<dbReference type="SMART" id="SM00090">
    <property type="entry name" value="RIO"/>
    <property type="match status" value="1"/>
</dbReference>
<accession>A0A8E2AZS7</accession>
<feature type="region of interest" description="Disordered" evidence="19">
    <location>
        <begin position="1"/>
        <end position="66"/>
    </location>
</feature>
<dbReference type="InterPro" id="IPR018935">
    <property type="entry name" value="RIO_kinase_CS"/>
</dbReference>
<keyword evidence="12" id="KW-0418">Kinase</keyword>
<feature type="region of interest" description="Disordered" evidence="19">
    <location>
        <begin position="478"/>
        <end position="497"/>
    </location>
</feature>